<keyword evidence="6 8" id="KW-1133">Transmembrane helix</keyword>
<feature type="transmembrane region" description="Helical" evidence="8">
    <location>
        <begin position="207"/>
        <end position="225"/>
    </location>
</feature>
<gene>
    <name evidence="9" type="ORF">FHX37_1331</name>
</gene>
<accession>A0A543NHV1</accession>
<feature type="transmembrane region" description="Helical" evidence="8">
    <location>
        <begin position="21"/>
        <end position="41"/>
    </location>
</feature>
<keyword evidence="7 8" id="KW-0472">Membrane</keyword>
<evidence type="ECO:0000256" key="3">
    <source>
        <dbReference type="ARBA" id="ARBA00022448"/>
    </source>
</evidence>
<keyword evidence="5 8" id="KW-0812">Transmembrane</keyword>
<comment type="similarity">
    <text evidence="2">Belongs to the binding-protein-dependent transport system permease family. FecCD subfamily.</text>
</comment>
<evidence type="ECO:0000313" key="10">
    <source>
        <dbReference type="Proteomes" id="UP000317422"/>
    </source>
</evidence>
<evidence type="ECO:0000256" key="7">
    <source>
        <dbReference type="ARBA" id="ARBA00023136"/>
    </source>
</evidence>
<dbReference type="RefSeq" id="WP_141922767.1">
    <property type="nucleotide sequence ID" value="NZ_VFQC01000001.1"/>
</dbReference>
<feature type="transmembrane region" description="Helical" evidence="8">
    <location>
        <begin position="252"/>
        <end position="273"/>
    </location>
</feature>
<dbReference type="EMBL" id="VFQC01000001">
    <property type="protein sequence ID" value="TQN31428.1"/>
    <property type="molecule type" value="Genomic_DNA"/>
</dbReference>
<feature type="transmembrane region" description="Helical" evidence="8">
    <location>
        <begin position="158"/>
        <end position="180"/>
    </location>
</feature>
<dbReference type="PANTHER" id="PTHR30472">
    <property type="entry name" value="FERRIC ENTEROBACTIN TRANSPORT SYSTEM PERMEASE PROTEIN"/>
    <property type="match status" value="1"/>
</dbReference>
<organism evidence="9 10">
    <name type="scientific">Haloactinospora alba</name>
    <dbReference type="NCBI Taxonomy" id="405555"/>
    <lineage>
        <taxon>Bacteria</taxon>
        <taxon>Bacillati</taxon>
        <taxon>Actinomycetota</taxon>
        <taxon>Actinomycetes</taxon>
        <taxon>Streptosporangiales</taxon>
        <taxon>Nocardiopsidaceae</taxon>
        <taxon>Haloactinospora</taxon>
    </lineage>
</organism>
<keyword evidence="10" id="KW-1185">Reference proteome</keyword>
<evidence type="ECO:0000256" key="8">
    <source>
        <dbReference type="SAM" id="Phobius"/>
    </source>
</evidence>
<evidence type="ECO:0000256" key="1">
    <source>
        <dbReference type="ARBA" id="ARBA00004651"/>
    </source>
</evidence>
<reference evidence="9 10" key="1">
    <citation type="submission" date="2019-06" db="EMBL/GenBank/DDBJ databases">
        <title>Sequencing the genomes of 1000 actinobacteria strains.</title>
        <authorList>
            <person name="Klenk H.-P."/>
        </authorList>
    </citation>
    <scope>NUCLEOTIDE SEQUENCE [LARGE SCALE GENOMIC DNA]</scope>
    <source>
        <strain evidence="9 10">DSM 45015</strain>
    </source>
</reference>
<keyword evidence="4" id="KW-1003">Cell membrane</keyword>
<dbReference type="AlphaFoldDB" id="A0A543NHV1"/>
<proteinExistence type="inferred from homology"/>
<comment type="caution">
    <text evidence="9">The sequence shown here is derived from an EMBL/GenBank/DDBJ whole genome shotgun (WGS) entry which is preliminary data.</text>
</comment>
<dbReference type="Pfam" id="PF01032">
    <property type="entry name" value="FecCD"/>
    <property type="match status" value="1"/>
</dbReference>
<evidence type="ECO:0000313" key="9">
    <source>
        <dbReference type="EMBL" id="TQN31428.1"/>
    </source>
</evidence>
<evidence type="ECO:0000256" key="5">
    <source>
        <dbReference type="ARBA" id="ARBA00022692"/>
    </source>
</evidence>
<evidence type="ECO:0000256" key="6">
    <source>
        <dbReference type="ARBA" id="ARBA00022989"/>
    </source>
</evidence>
<protein>
    <submittedName>
        <fullName evidence="9">Iron complex transport system permease protein</fullName>
    </submittedName>
</protein>
<dbReference type="InterPro" id="IPR000522">
    <property type="entry name" value="ABC_transptr_permease_BtuC"/>
</dbReference>
<feature type="transmembrane region" description="Helical" evidence="8">
    <location>
        <begin position="77"/>
        <end position="95"/>
    </location>
</feature>
<keyword evidence="3" id="KW-0813">Transport</keyword>
<dbReference type="PANTHER" id="PTHR30472:SF24">
    <property type="entry name" value="FERRIC ENTEROBACTIN TRANSPORT SYSTEM PERMEASE PROTEIN FEPG"/>
    <property type="match status" value="1"/>
</dbReference>
<dbReference type="Proteomes" id="UP000317422">
    <property type="component" value="Unassembled WGS sequence"/>
</dbReference>
<dbReference type="Gene3D" id="1.10.3470.10">
    <property type="entry name" value="ABC transporter involved in vitamin B12 uptake, BtuC"/>
    <property type="match status" value="1"/>
</dbReference>
<dbReference type="CDD" id="cd06550">
    <property type="entry name" value="TM_ABC_iron-siderophores_like"/>
    <property type="match status" value="1"/>
</dbReference>
<evidence type="ECO:0000256" key="4">
    <source>
        <dbReference type="ARBA" id="ARBA00022475"/>
    </source>
</evidence>
<evidence type="ECO:0000256" key="2">
    <source>
        <dbReference type="ARBA" id="ARBA00007935"/>
    </source>
</evidence>
<dbReference type="InterPro" id="IPR037294">
    <property type="entry name" value="ABC_BtuC-like"/>
</dbReference>
<dbReference type="GO" id="GO:0005886">
    <property type="term" value="C:plasma membrane"/>
    <property type="evidence" value="ECO:0007669"/>
    <property type="project" value="UniProtKB-SubCell"/>
</dbReference>
<dbReference type="SUPFAM" id="SSF81345">
    <property type="entry name" value="ABC transporter involved in vitamin B12 uptake, BtuC"/>
    <property type="match status" value="1"/>
</dbReference>
<feature type="transmembrane region" description="Helical" evidence="8">
    <location>
        <begin position="107"/>
        <end position="125"/>
    </location>
</feature>
<feature type="transmembrane region" description="Helical" evidence="8">
    <location>
        <begin position="320"/>
        <end position="340"/>
    </location>
</feature>
<name>A0A543NHV1_9ACTN</name>
<dbReference type="GO" id="GO:0022857">
    <property type="term" value="F:transmembrane transporter activity"/>
    <property type="evidence" value="ECO:0007669"/>
    <property type="project" value="InterPro"/>
</dbReference>
<feature type="transmembrane region" description="Helical" evidence="8">
    <location>
        <begin position="131"/>
        <end position="151"/>
    </location>
</feature>
<comment type="subcellular location">
    <subcellularLocation>
        <location evidence="1">Cell membrane</location>
        <topology evidence="1">Multi-pass membrane protein</topology>
    </subcellularLocation>
</comment>
<dbReference type="OrthoDB" id="4455417at2"/>
<sequence>MRRTRVCVIRRGSWSLRFSRRALAAGMGCFLAALALGILVIGSGDYPMSAGDVLRTLAGGGTRPETFIVNNVRLPRVVTALLAGAALALAGAVFQTLTRNPLGSPDVLGFTQGATAGALLAIVVFGADSGALAGGAVLGGVATGGLIYAVVWPRGLHGYRLILVGIGTAAILTGFNGYLLTRAQITEAARATLWLTGNLNGRGWEDVLPLAVAMVVLVPLVLLGLGRPLRLLEMGEDTARVLGVRVERLRTALLVAAVLLTAFAAAAVGPVAFVALTAPHLARRLTRTPGPNLAVSLCMGAVLLVGADWVAQHAVPGRELPVGVVTGLLGGGYLVGLLAAERRAGRI</sequence>
<dbReference type="GO" id="GO:0033214">
    <property type="term" value="P:siderophore-iron import into cell"/>
    <property type="evidence" value="ECO:0007669"/>
    <property type="project" value="TreeGrafter"/>
</dbReference>